<sequence>MCGTFLSSGVRRIWRTPAMDEAFLTAEGHAAAPRTRLRTLLTTIVGVIALFGVGLSGGRHLGRPRRGGEPRP</sequence>
<accession>A0A9P1JNZ1</accession>
<keyword evidence="3" id="KW-1185">Reference proteome</keyword>
<dbReference type="KEGG" id="abs:AZOBR_40080"/>
<organism evidence="2 3">
    <name type="scientific">Azospirillum baldaniorum</name>
    <dbReference type="NCBI Taxonomy" id="1064539"/>
    <lineage>
        <taxon>Bacteria</taxon>
        <taxon>Pseudomonadati</taxon>
        <taxon>Pseudomonadota</taxon>
        <taxon>Alphaproteobacteria</taxon>
        <taxon>Rhodospirillales</taxon>
        <taxon>Azospirillaceae</taxon>
        <taxon>Azospirillum</taxon>
    </lineage>
</organism>
<evidence type="ECO:0000313" key="3">
    <source>
        <dbReference type="Proteomes" id="UP000007319"/>
    </source>
</evidence>
<evidence type="ECO:0000256" key="1">
    <source>
        <dbReference type="SAM" id="Phobius"/>
    </source>
</evidence>
<feature type="transmembrane region" description="Helical" evidence="1">
    <location>
        <begin position="37"/>
        <end position="56"/>
    </location>
</feature>
<evidence type="ECO:0000313" key="2">
    <source>
        <dbReference type="EMBL" id="CCC96911.1"/>
    </source>
</evidence>
<proteinExistence type="predicted"/>
<protein>
    <submittedName>
        <fullName evidence="2">Uncharacterized protein</fullName>
    </submittedName>
</protein>
<dbReference type="Proteomes" id="UP000007319">
    <property type="component" value="Chromosome"/>
</dbReference>
<keyword evidence="1" id="KW-0472">Membrane</keyword>
<name>A0A9P1JNZ1_9PROT</name>
<keyword evidence="1" id="KW-0812">Transmembrane</keyword>
<dbReference type="AlphaFoldDB" id="A0A9P1JNZ1"/>
<keyword evidence="1" id="KW-1133">Transmembrane helix</keyword>
<reference evidence="2 3" key="1">
    <citation type="journal article" date="2011" name="PLoS Genet.">
        <title>Azospirillum genomes reveal transition of bacteria from aquatic to terrestrial environments.</title>
        <authorList>
            <person name="Wisniewski-Dye F."/>
            <person name="Borziak K."/>
            <person name="Khalsa-Moyers G."/>
            <person name="Alexandre G."/>
            <person name="Sukharnikov L.O."/>
            <person name="Wuichet K."/>
            <person name="Hurst G.B."/>
            <person name="McDonald W.H."/>
            <person name="Robertson J.S."/>
            <person name="Barbe V."/>
            <person name="Calteau A."/>
            <person name="Rouy Z."/>
            <person name="Mangenot S."/>
            <person name="Prigent-Combaret C."/>
            <person name="Normand P."/>
            <person name="Boyer M."/>
            <person name="Siguier P."/>
            <person name="Dessaux Y."/>
            <person name="Elmerich C."/>
            <person name="Condemine G."/>
            <person name="Krishnen G."/>
            <person name="Kennedy I."/>
            <person name="Paterson A.H."/>
            <person name="Gonzalez V."/>
            <person name="Mavingui P."/>
            <person name="Zhulin I.B."/>
        </authorList>
    </citation>
    <scope>NUCLEOTIDE SEQUENCE [LARGE SCALE GENOMIC DNA]</scope>
    <source>
        <strain evidence="2 3">Sp245</strain>
    </source>
</reference>
<gene>
    <name evidence="2" type="ORF">AZOBR_40080</name>
</gene>
<dbReference type="EMBL" id="HE577327">
    <property type="protein sequence ID" value="CCC96911.1"/>
    <property type="molecule type" value="Genomic_DNA"/>
</dbReference>